<dbReference type="EMBL" id="AM420293">
    <property type="protein sequence ID" value="CAM04726.1"/>
    <property type="molecule type" value="Genomic_DNA"/>
</dbReference>
<evidence type="ECO:0000313" key="13">
    <source>
        <dbReference type="Proteomes" id="UP000006728"/>
    </source>
</evidence>
<accession>A4FL01</accession>
<comment type="subunit">
    <text evidence="9">Homodimer.</text>
</comment>
<dbReference type="InterPro" id="IPR013747">
    <property type="entry name" value="ACP_syn_III_C"/>
</dbReference>
<evidence type="ECO:0000256" key="8">
    <source>
        <dbReference type="ARBA" id="ARBA00023315"/>
    </source>
</evidence>
<evidence type="ECO:0000259" key="10">
    <source>
        <dbReference type="Pfam" id="PF08541"/>
    </source>
</evidence>
<dbReference type="SUPFAM" id="SSF53901">
    <property type="entry name" value="Thiolase-like"/>
    <property type="match status" value="1"/>
</dbReference>
<protein>
    <recommendedName>
        <fullName evidence="9">Beta-ketoacyl-[acyl-carrier-protein] synthase III</fullName>
        <shortName evidence="9">Beta-ketoacyl-ACP synthase III</shortName>
        <shortName evidence="9">KAS III</shortName>
        <ecNumber evidence="9">2.3.1.180</ecNumber>
    </recommendedName>
    <alternativeName>
        <fullName evidence="9">3-oxoacyl-[acyl-carrier-protein] synthase 3</fullName>
    </alternativeName>
    <alternativeName>
        <fullName evidence="9">3-oxoacyl-[acyl-carrier-protein] synthase III</fullName>
    </alternativeName>
</protein>
<sequence>MPPAVVTNTDLCSRLDTTQEWIESRTGIRERRTVSNGVATVDLAVEAGVRALKSAGMFAVDAVVLATTSPDRTCPAGAPEVASRLGLGNVAAFDLTSACSGFVYGLATCAGLIATGVAESVLFIGAEAFSTFVNPADRTTAPIFGDGAGAVVLRRGDGDEPGAIGPFDLGSDGRHADLLAVFGGGSRQRAANGLGHADVPAEDWYLSMSGRAVYQHAVARMTASARTVLDRAGWSATDVDRFAGHQANLRIITSVAQQLCIPHDRVLANIDRTGNALAASIPILLAETAASGELSAGQRVLVTAFGAGLSWGSTVLEWPDITADSLI</sequence>
<dbReference type="EC" id="2.3.1.180" evidence="9"/>
<dbReference type="Gene3D" id="3.40.47.10">
    <property type="match status" value="1"/>
</dbReference>
<dbReference type="HAMAP" id="MF_01815">
    <property type="entry name" value="FabH"/>
    <property type="match status" value="1"/>
</dbReference>
<evidence type="ECO:0000256" key="7">
    <source>
        <dbReference type="ARBA" id="ARBA00023160"/>
    </source>
</evidence>
<comment type="domain">
    <text evidence="9">The last Arg residue of the ACP-binding site is essential for the weak association between ACP/AcpP and FabH.</text>
</comment>
<dbReference type="NCBIfam" id="NF006829">
    <property type="entry name" value="PRK09352.1"/>
    <property type="match status" value="1"/>
</dbReference>
<keyword evidence="3 9" id="KW-0444">Lipid biosynthesis</keyword>
<dbReference type="GO" id="GO:0006633">
    <property type="term" value="P:fatty acid biosynthetic process"/>
    <property type="evidence" value="ECO:0007669"/>
    <property type="project" value="UniProtKB-UniRule"/>
</dbReference>
<dbReference type="PANTHER" id="PTHR34069:SF2">
    <property type="entry name" value="BETA-KETOACYL-[ACYL-CARRIER-PROTEIN] SYNTHASE III"/>
    <property type="match status" value="1"/>
</dbReference>
<evidence type="ECO:0000256" key="2">
    <source>
        <dbReference type="ARBA" id="ARBA00022490"/>
    </source>
</evidence>
<proteinExistence type="inferred from homology"/>
<organism evidence="12 13">
    <name type="scientific">Saccharopolyspora erythraea (strain ATCC 11635 / DSM 40517 / JCM 4748 / NBRC 13426 / NCIMB 8594 / NRRL 2338)</name>
    <dbReference type="NCBI Taxonomy" id="405948"/>
    <lineage>
        <taxon>Bacteria</taxon>
        <taxon>Bacillati</taxon>
        <taxon>Actinomycetota</taxon>
        <taxon>Actinomycetes</taxon>
        <taxon>Pseudonocardiales</taxon>
        <taxon>Pseudonocardiaceae</taxon>
        <taxon>Saccharopolyspora</taxon>
    </lineage>
</organism>
<evidence type="ECO:0000256" key="3">
    <source>
        <dbReference type="ARBA" id="ARBA00022516"/>
    </source>
</evidence>
<gene>
    <name evidence="9" type="primary">fabH</name>
    <name evidence="12" type="ordered locus">SACE_5540</name>
</gene>
<dbReference type="Pfam" id="PF08541">
    <property type="entry name" value="ACP_syn_III_C"/>
    <property type="match status" value="1"/>
</dbReference>
<keyword evidence="7 9" id="KW-0275">Fatty acid biosynthesis</keyword>
<comment type="similarity">
    <text evidence="1 9">Belongs to the thiolase-like superfamily. FabH family.</text>
</comment>
<dbReference type="NCBIfam" id="TIGR00747">
    <property type="entry name" value="fabH"/>
    <property type="match status" value="1"/>
</dbReference>
<dbReference type="Pfam" id="PF08545">
    <property type="entry name" value="ACP_syn_III"/>
    <property type="match status" value="1"/>
</dbReference>
<keyword evidence="9" id="KW-0511">Multifunctional enzyme</keyword>
<keyword evidence="4 9" id="KW-0808">Transferase</keyword>
<feature type="domain" description="Beta-ketoacyl-[acyl-carrier-protein] synthase III C-terminal" evidence="10">
    <location>
        <begin position="229"/>
        <end position="318"/>
    </location>
</feature>
<dbReference type="UniPathway" id="UPA00094"/>
<dbReference type="GO" id="GO:0005737">
    <property type="term" value="C:cytoplasm"/>
    <property type="evidence" value="ECO:0007669"/>
    <property type="project" value="UniProtKB-SubCell"/>
</dbReference>
<comment type="pathway">
    <text evidence="9">Lipid metabolism; fatty acid biosynthesis.</text>
</comment>
<keyword evidence="2 9" id="KW-0963">Cytoplasm</keyword>
<dbReference type="Proteomes" id="UP000006728">
    <property type="component" value="Chromosome"/>
</dbReference>
<keyword evidence="13" id="KW-1185">Reference proteome</keyword>
<evidence type="ECO:0000313" key="12">
    <source>
        <dbReference type="EMBL" id="CAM04726.1"/>
    </source>
</evidence>
<feature type="active site" evidence="9">
    <location>
        <position position="275"/>
    </location>
</feature>
<reference evidence="12 13" key="1">
    <citation type="journal article" date="2007" name="Nat. Biotechnol.">
        <title>Complete genome sequence of the erythromycin-producing bacterium Saccharopolyspora erythraea NRRL23338.</title>
        <authorList>
            <person name="Oliynyk M."/>
            <person name="Samborskyy M."/>
            <person name="Lester J.B."/>
            <person name="Mironenko T."/>
            <person name="Scott N."/>
            <person name="Dickens S."/>
            <person name="Haydock S.F."/>
            <person name="Leadlay P.F."/>
        </authorList>
    </citation>
    <scope>NUCLEOTIDE SEQUENCE [LARGE SCALE GENOMIC DNA]</scope>
    <source>
        <strain evidence="13">ATCC 11635 / DSM 40517 / JCM 4748 / NBRC 13426 / NCIMB 8594 / NRRL 2338</strain>
    </source>
</reference>
<dbReference type="HOGENOM" id="CLU_039592_4_0_11"/>
<dbReference type="STRING" id="405948.SACE_5540"/>
<evidence type="ECO:0000256" key="6">
    <source>
        <dbReference type="ARBA" id="ARBA00023098"/>
    </source>
</evidence>
<keyword evidence="6 9" id="KW-0443">Lipid metabolism</keyword>
<dbReference type="InterPro" id="IPR013751">
    <property type="entry name" value="ACP_syn_III_N"/>
</dbReference>
<comment type="function">
    <text evidence="9">Catalyzes the condensation reaction of fatty acid synthesis by the addition to an acyl acceptor of two carbons from malonyl-ACP. Catalyzes the first condensation reaction which initiates fatty acid synthesis and may therefore play a role in governing the total rate of fatty acid production. Possesses both acetoacetyl-ACP synthase and acetyl transacylase activities. Its substrate specificity determines the biosynthesis of branched-chain and/or straight-chain of fatty acids.</text>
</comment>
<evidence type="ECO:0000256" key="9">
    <source>
        <dbReference type="HAMAP-Rule" id="MF_01815"/>
    </source>
</evidence>
<dbReference type="GO" id="GO:0044550">
    <property type="term" value="P:secondary metabolite biosynthetic process"/>
    <property type="evidence" value="ECO:0007669"/>
    <property type="project" value="TreeGrafter"/>
</dbReference>
<feature type="region of interest" description="ACP-binding" evidence="9">
    <location>
        <begin position="246"/>
        <end position="250"/>
    </location>
</feature>
<keyword evidence="8 9" id="KW-0012">Acyltransferase</keyword>
<keyword evidence="5 9" id="KW-0276">Fatty acid metabolism</keyword>
<comment type="subcellular location">
    <subcellularLocation>
        <location evidence="9">Cytoplasm</location>
    </subcellularLocation>
</comment>
<dbReference type="GO" id="GO:0004315">
    <property type="term" value="F:3-oxoacyl-[acyl-carrier-protein] synthase activity"/>
    <property type="evidence" value="ECO:0007669"/>
    <property type="project" value="InterPro"/>
</dbReference>
<evidence type="ECO:0000256" key="4">
    <source>
        <dbReference type="ARBA" id="ARBA00022679"/>
    </source>
</evidence>
<dbReference type="AlphaFoldDB" id="A4FL01"/>
<evidence type="ECO:0000259" key="11">
    <source>
        <dbReference type="Pfam" id="PF08545"/>
    </source>
</evidence>
<evidence type="ECO:0000256" key="5">
    <source>
        <dbReference type="ARBA" id="ARBA00022832"/>
    </source>
</evidence>
<evidence type="ECO:0000256" key="1">
    <source>
        <dbReference type="ARBA" id="ARBA00008642"/>
    </source>
</evidence>
<feature type="domain" description="Beta-ketoacyl-[acyl-carrier-protein] synthase III N-terminal" evidence="11">
    <location>
        <begin position="93"/>
        <end position="173"/>
    </location>
</feature>
<dbReference type="CDD" id="cd00830">
    <property type="entry name" value="KAS_III"/>
    <property type="match status" value="1"/>
</dbReference>
<dbReference type="InterPro" id="IPR004655">
    <property type="entry name" value="FabH"/>
</dbReference>
<name>A4FL01_SACEN</name>
<dbReference type="PANTHER" id="PTHR34069">
    <property type="entry name" value="3-OXOACYL-[ACYL-CARRIER-PROTEIN] SYNTHASE 3"/>
    <property type="match status" value="1"/>
</dbReference>
<dbReference type="KEGG" id="sen:SACE_5540"/>
<feature type="active site" evidence="9">
    <location>
        <position position="99"/>
    </location>
</feature>
<dbReference type="GO" id="GO:0033818">
    <property type="term" value="F:beta-ketoacyl-acyl-carrier-protein synthase III activity"/>
    <property type="evidence" value="ECO:0007669"/>
    <property type="project" value="UniProtKB-UniRule"/>
</dbReference>
<dbReference type="InterPro" id="IPR016039">
    <property type="entry name" value="Thiolase-like"/>
</dbReference>
<dbReference type="eggNOG" id="COG0332">
    <property type="taxonomic scope" value="Bacteria"/>
</dbReference>
<comment type="catalytic activity">
    <reaction evidence="9">
        <text>malonyl-[ACP] + acetyl-CoA + H(+) = 3-oxobutanoyl-[ACP] + CO2 + CoA</text>
        <dbReference type="Rhea" id="RHEA:12080"/>
        <dbReference type="Rhea" id="RHEA-COMP:9623"/>
        <dbReference type="Rhea" id="RHEA-COMP:9625"/>
        <dbReference type="ChEBI" id="CHEBI:15378"/>
        <dbReference type="ChEBI" id="CHEBI:16526"/>
        <dbReference type="ChEBI" id="CHEBI:57287"/>
        <dbReference type="ChEBI" id="CHEBI:57288"/>
        <dbReference type="ChEBI" id="CHEBI:78449"/>
        <dbReference type="ChEBI" id="CHEBI:78450"/>
        <dbReference type="EC" id="2.3.1.180"/>
    </reaction>
</comment>
<feature type="active site" evidence="9">
    <location>
        <position position="245"/>
    </location>
</feature>